<organism evidence="1 2">
    <name type="scientific">Lacticaseibacillus jixianensis</name>
    <dbReference type="NCBI Taxonomy" id="2486012"/>
    <lineage>
        <taxon>Bacteria</taxon>
        <taxon>Bacillati</taxon>
        <taxon>Bacillota</taxon>
        <taxon>Bacilli</taxon>
        <taxon>Lactobacillales</taxon>
        <taxon>Lactobacillaceae</taxon>
        <taxon>Lacticaseibacillus</taxon>
    </lineage>
</organism>
<accession>A0ABW4B974</accession>
<proteinExistence type="predicted"/>
<evidence type="ECO:0000313" key="1">
    <source>
        <dbReference type="EMBL" id="MFD1393303.1"/>
    </source>
</evidence>
<dbReference type="RefSeq" id="WP_125585512.1">
    <property type="nucleotide sequence ID" value="NZ_JBHTMO010000022.1"/>
</dbReference>
<name>A0ABW4B974_9LACO</name>
<comment type="caution">
    <text evidence="1">The sequence shown here is derived from an EMBL/GenBank/DDBJ whole genome shotgun (WGS) entry which is preliminary data.</text>
</comment>
<keyword evidence="2" id="KW-1185">Reference proteome</keyword>
<reference evidence="2" key="1">
    <citation type="journal article" date="2019" name="Int. J. Syst. Evol. Microbiol.">
        <title>The Global Catalogue of Microorganisms (GCM) 10K type strain sequencing project: providing services to taxonomists for standard genome sequencing and annotation.</title>
        <authorList>
            <consortium name="The Broad Institute Genomics Platform"/>
            <consortium name="The Broad Institute Genome Sequencing Center for Infectious Disease"/>
            <person name="Wu L."/>
            <person name="Ma J."/>
        </authorList>
    </citation>
    <scope>NUCLEOTIDE SEQUENCE [LARGE SCALE GENOMIC DNA]</scope>
    <source>
        <strain evidence="2">CCM 8911</strain>
    </source>
</reference>
<sequence>MRTLTYTMTIRKAIAIETALRRLSDRFAVVFYPAYKNRRGVSYMAQIMVSYRSEGKEVIVWDSLQMGLQSPYFRDARKGPLNVPKALLNAALKTIETLSQSYSAERYQTLAADEPNPLAVAVNERTIPALLKRVEEKQAELAKRRKSVALEDVVSLTALRGYCATRLAEEDDWHGGRIVLPVIELSLRPGCPDERQVMLSGYEAVMARAVTPMNAEWQGAIPLLPGEPMLSLTNSLGFDAVLSHNGGRRCDVLRLGTTADVWRAFDGLQQLERRFEPLGDGSLL</sequence>
<gene>
    <name evidence="1" type="ORF">ACFQ3L_06925</name>
</gene>
<evidence type="ECO:0000313" key="2">
    <source>
        <dbReference type="Proteomes" id="UP001597249"/>
    </source>
</evidence>
<dbReference type="Proteomes" id="UP001597249">
    <property type="component" value="Unassembled WGS sequence"/>
</dbReference>
<protein>
    <submittedName>
        <fullName evidence="1">Uncharacterized protein</fullName>
    </submittedName>
</protein>
<dbReference type="EMBL" id="JBHTMO010000022">
    <property type="protein sequence ID" value="MFD1393303.1"/>
    <property type="molecule type" value="Genomic_DNA"/>
</dbReference>